<organism evidence="2 3">
    <name type="scientific">Paenalkalicoccus suaedae</name>
    <dbReference type="NCBI Taxonomy" id="2592382"/>
    <lineage>
        <taxon>Bacteria</taxon>
        <taxon>Bacillati</taxon>
        <taxon>Bacillota</taxon>
        <taxon>Bacilli</taxon>
        <taxon>Bacillales</taxon>
        <taxon>Bacillaceae</taxon>
        <taxon>Paenalkalicoccus</taxon>
    </lineage>
</organism>
<feature type="transmembrane region" description="Helical" evidence="1">
    <location>
        <begin position="107"/>
        <end position="129"/>
    </location>
</feature>
<dbReference type="PANTHER" id="PTHR43229">
    <property type="entry name" value="NODULATION PROTEIN J"/>
    <property type="match status" value="1"/>
</dbReference>
<evidence type="ECO:0000313" key="2">
    <source>
        <dbReference type="EMBL" id="QKS69844.1"/>
    </source>
</evidence>
<proteinExistence type="predicted"/>
<keyword evidence="1" id="KW-0472">Membrane</keyword>
<protein>
    <submittedName>
        <fullName evidence="2">ABC transporter permease</fullName>
    </submittedName>
</protein>
<keyword evidence="1" id="KW-1133">Transmembrane helix</keyword>
<dbReference type="EMBL" id="CP041372">
    <property type="protein sequence ID" value="QKS69844.1"/>
    <property type="molecule type" value="Genomic_DNA"/>
</dbReference>
<feature type="transmembrane region" description="Helical" evidence="1">
    <location>
        <begin position="20"/>
        <end position="41"/>
    </location>
</feature>
<gene>
    <name evidence="2" type="ORF">FLK61_23955</name>
</gene>
<feature type="transmembrane region" description="Helical" evidence="1">
    <location>
        <begin position="175"/>
        <end position="195"/>
    </location>
</feature>
<feature type="transmembrane region" description="Helical" evidence="1">
    <location>
        <begin position="144"/>
        <end position="168"/>
    </location>
</feature>
<dbReference type="RefSeq" id="WP_176007889.1">
    <property type="nucleotide sequence ID" value="NZ_CP041372.2"/>
</dbReference>
<dbReference type="Proteomes" id="UP000318138">
    <property type="component" value="Chromosome"/>
</dbReference>
<dbReference type="AlphaFoldDB" id="A0A859FBC7"/>
<reference evidence="3" key="1">
    <citation type="submission" date="2019-07" db="EMBL/GenBank/DDBJ databases">
        <title>Bacillus alkalisoli sp. nov. isolated from saline soil.</title>
        <authorList>
            <person name="Sun J.-Q."/>
            <person name="Xu L."/>
        </authorList>
    </citation>
    <scope>NUCLEOTIDE SEQUENCE [LARGE SCALE GENOMIC DNA]</scope>
    <source>
        <strain evidence="3">M4U3P1</strain>
    </source>
</reference>
<evidence type="ECO:0000256" key="1">
    <source>
        <dbReference type="SAM" id="Phobius"/>
    </source>
</evidence>
<accession>A0A859FBC7</accession>
<feature type="transmembrane region" description="Helical" evidence="1">
    <location>
        <begin position="53"/>
        <end position="76"/>
    </location>
</feature>
<dbReference type="PANTHER" id="PTHR43229:SF2">
    <property type="entry name" value="NODULATION PROTEIN J"/>
    <property type="match status" value="1"/>
</dbReference>
<sequence>MIDVLHAEFHKFKGMFRRYYVDSAAEIVSYLVLFIGLFYTIFQTAANIEAMLFQLLIGIFIWYVGINSIAVFTFILQEEMQLGTLEQIYLTKTSLTKMLFGRAFSTFIFDAIGGIVLALLTFTVIITISTEPITVAGLFQSVDWLFFAVVIALTMVGIYGFSFMLAGLSIVFKRISAITVLLNYAFLFFTGITLAEGSLPFVIDLIAKQLPITYGVINLNAMSQSQSSLANFASTEFVILVAHSISYMIIGLLLFHLMLNVARKNGNLGHY</sequence>
<dbReference type="KEGG" id="psua:FLK61_23955"/>
<keyword evidence="3" id="KW-1185">Reference proteome</keyword>
<evidence type="ECO:0000313" key="3">
    <source>
        <dbReference type="Proteomes" id="UP000318138"/>
    </source>
</evidence>
<dbReference type="InterPro" id="IPR051784">
    <property type="entry name" value="Nod_factor_ABC_transporter"/>
</dbReference>
<feature type="transmembrane region" description="Helical" evidence="1">
    <location>
        <begin position="237"/>
        <end position="259"/>
    </location>
</feature>
<keyword evidence="1" id="KW-0812">Transmembrane</keyword>
<name>A0A859FBC7_9BACI</name>